<feature type="region of interest" description="Disordered" evidence="6">
    <location>
        <begin position="60"/>
        <end position="82"/>
    </location>
</feature>
<reference evidence="7 8" key="1">
    <citation type="journal article" date="2023" name="Microb. Genom.">
        <title>Mesoterricola silvestris gen. nov., sp. nov., Mesoterricola sediminis sp. nov., Geothrix oryzae sp. nov., Geothrix edaphica sp. nov., Geothrix rubra sp. nov., and Geothrix limicola sp. nov., six novel members of Acidobacteriota isolated from soils.</title>
        <authorList>
            <person name="Weisberg A.J."/>
            <person name="Pearce E."/>
            <person name="Kramer C.G."/>
            <person name="Chang J.H."/>
            <person name="Clarke C.R."/>
        </authorList>
    </citation>
    <scope>NUCLEOTIDE SEQUENCE [LARGE SCALE GENOMIC DNA]</scope>
    <source>
        <strain evidence="7 8">NRRL_B-2795</strain>
    </source>
</reference>
<evidence type="ECO:0000313" key="8">
    <source>
        <dbReference type="Proteomes" id="UP001271723"/>
    </source>
</evidence>
<evidence type="ECO:0000256" key="2">
    <source>
        <dbReference type="ARBA" id="ARBA00022679"/>
    </source>
</evidence>
<organism evidence="7 8">
    <name type="scientific">Streptomyces griseiscabiei</name>
    <dbReference type="NCBI Taxonomy" id="2993540"/>
    <lineage>
        <taxon>Bacteria</taxon>
        <taxon>Bacillati</taxon>
        <taxon>Actinomycetota</taxon>
        <taxon>Actinomycetes</taxon>
        <taxon>Kitasatosporales</taxon>
        <taxon>Streptomycetaceae</taxon>
        <taxon>Streptomyces</taxon>
    </lineage>
</organism>
<keyword evidence="3" id="KW-0133">Cell shape</keyword>
<keyword evidence="8" id="KW-1185">Reference proteome</keyword>
<comment type="pathway">
    <text evidence="1">Cell wall biogenesis; peptidoglycan biosynthesis.</text>
</comment>
<dbReference type="Proteomes" id="UP001271723">
    <property type="component" value="Unassembled WGS sequence"/>
</dbReference>
<accession>A0ABU4LJM6</accession>
<sequence length="117" mass="12136">HAAPWSTGSQGYANVSHGCTGMSMGNAAWFYDTRGAGTTSLRDVQGGRSLRSRCPRDAWADPSAALQDPVGPAAARPARRAVHARPLRACQVRLVGSPVGELGSPADSWAGPLRSPA</sequence>
<feature type="non-terminal residue" evidence="7">
    <location>
        <position position="1"/>
    </location>
</feature>
<gene>
    <name evidence="7" type="ORF">PV517_46025</name>
</gene>
<protein>
    <submittedName>
        <fullName evidence="7">L,D-transpeptidase</fullName>
    </submittedName>
</protein>
<dbReference type="InterPro" id="IPR038063">
    <property type="entry name" value="Transpep_catalytic_dom"/>
</dbReference>
<proteinExistence type="predicted"/>
<dbReference type="InterPro" id="IPR005490">
    <property type="entry name" value="LD_TPept_cat_dom"/>
</dbReference>
<evidence type="ECO:0000256" key="3">
    <source>
        <dbReference type="ARBA" id="ARBA00022960"/>
    </source>
</evidence>
<dbReference type="EMBL" id="JARAVY010000037">
    <property type="protein sequence ID" value="MDX2916019.1"/>
    <property type="molecule type" value="Genomic_DNA"/>
</dbReference>
<name>A0ABU4LJM6_9ACTN</name>
<keyword evidence="2" id="KW-0808">Transferase</keyword>
<dbReference type="SUPFAM" id="SSF141523">
    <property type="entry name" value="L,D-transpeptidase catalytic domain-like"/>
    <property type="match status" value="1"/>
</dbReference>
<feature type="region of interest" description="Disordered" evidence="6">
    <location>
        <begin position="98"/>
        <end position="117"/>
    </location>
</feature>
<keyword evidence="4" id="KW-0573">Peptidoglycan synthesis</keyword>
<evidence type="ECO:0000313" key="7">
    <source>
        <dbReference type="EMBL" id="MDX2916019.1"/>
    </source>
</evidence>
<dbReference type="Gene3D" id="2.40.440.10">
    <property type="entry name" value="L,D-transpeptidase catalytic domain-like"/>
    <property type="match status" value="1"/>
</dbReference>
<dbReference type="CDD" id="cd16913">
    <property type="entry name" value="YkuD_like"/>
    <property type="match status" value="1"/>
</dbReference>
<keyword evidence="5" id="KW-0961">Cell wall biogenesis/degradation</keyword>
<evidence type="ECO:0000256" key="4">
    <source>
        <dbReference type="ARBA" id="ARBA00022984"/>
    </source>
</evidence>
<evidence type="ECO:0000256" key="6">
    <source>
        <dbReference type="SAM" id="MobiDB-lite"/>
    </source>
</evidence>
<comment type="caution">
    <text evidence="7">The sequence shown here is derived from an EMBL/GenBank/DDBJ whole genome shotgun (WGS) entry which is preliminary data.</text>
</comment>
<evidence type="ECO:0000256" key="5">
    <source>
        <dbReference type="ARBA" id="ARBA00023316"/>
    </source>
</evidence>
<evidence type="ECO:0000256" key="1">
    <source>
        <dbReference type="ARBA" id="ARBA00004752"/>
    </source>
</evidence>